<proteinExistence type="predicted"/>
<evidence type="ECO:0000313" key="2">
    <source>
        <dbReference type="Proteomes" id="UP000335538"/>
    </source>
</evidence>
<evidence type="ECO:0000313" key="1">
    <source>
        <dbReference type="EMBL" id="VVE85624.1"/>
    </source>
</evidence>
<accession>A0A5E5BIU2</accession>
<name>A0A5E5BIU2_9BURK</name>
<sequence>MDKRAEIPTGRDPSSPMRPKSLMTFCAATAFRRCSLGGKGVPASVSAPVGRWAGGRGSALTHGASTLARAFRRGSSRPGGRVMTSKLGMLLKYNGTALCFCCSTGLCRSPGRKLPRITGQVASSRPAAGEAKGRRRAHRELTFFPTAFSPPHHLTIRSMPRGSEYRGMSARCLYFQVVCRRPVR</sequence>
<dbReference type="Proteomes" id="UP000335538">
    <property type="component" value="Unassembled WGS sequence"/>
</dbReference>
<reference evidence="1 2" key="1">
    <citation type="submission" date="2019-08" db="EMBL/GenBank/DDBJ databases">
        <authorList>
            <person name="Peeters C."/>
        </authorList>
    </citation>
    <scope>NUCLEOTIDE SEQUENCE [LARGE SCALE GENOMIC DNA]</scope>
    <source>
        <strain evidence="1 2">LMG 31121</strain>
    </source>
</reference>
<protein>
    <submittedName>
        <fullName evidence="1">Uncharacterized protein</fullName>
    </submittedName>
</protein>
<dbReference type="EMBL" id="CABPSR010000030">
    <property type="protein sequence ID" value="VVE85624.1"/>
    <property type="molecule type" value="Genomic_DNA"/>
</dbReference>
<gene>
    <name evidence="1" type="ORF">PSP31121_05330</name>
</gene>
<dbReference type="AlphaFoldDB" id="A0A5E5BIU2"/>
<organism evidence="1 2">
    <name type="scientific">Pandoraea sputorum</name>
    <dbReference type="NCBI Taxonomy" id="93222"/>
    <lineage>
        <taxon>Bacteria</taxon>
        <taxon>Pseudomonadati</taxon>
        <taxon>Pseudomonadota</taxon>
        <taxon>Betaproteobacteria</taxon>
        <taxon>Burkholderiales</taxon>
        <taxon>Burkholderiaceae</taxon>
        <taxon>Pandoraea</taxon>
    </lineage>
</organism>